<dbReference type="GO" id="GO:0015174">
    <property type="term" value="F:basic amino acid transmembrane transporter activity"/>
    <property type="evidence" value="ECO:0007669"/>
    <property type="project" value="TreeGrafter"/>
</dbReference>
<feature type="transmembrane region" description="Helical" evidence="7">
    <location>
        <begin position="217"/>
        <end position="236"/>
    </location>
</feature>
<proteinExistence type="predicted"/>
<dbReference type="PANTHER" id="PTHR23501">
    <property type="entry name" value="MAJOR FACILITATOR SUPERFAMILY"/>
    <property type="match status" value="1"/>
</dbReference>
<reference evidence="9" key="1">
    <citation type="submission" date="2016-04" db="EMBL/GenBank/DDBJ databases">
        <authorList>
            <person name="Evans L.H."/>
            <person name="Alamgir A."/>
            <person name="Owens N."/>
            <person name="Weber N.D."/>
            <person name="Virtaneva K."/>
            <person name="Barbian K."/>
            <person name="Babar A."/>
            <person name="Rosenke K."/>
        </authorList>
    </citation>
    <scope>NUCLEOTIDE SEQUENCE [LARGE SCALE GENOMIC DNA]</scope>
    <source>
        <strain evidence="9">CBS 101.48</strain>
    </source>
</reference>
<dbReference type="PANTHER" id="PTHR23501:SF191">
    <property type="entry name" value="VACUOLAR BASIC AMINO ACID TRANSPORTER 4"/>
    <property type="match status" value="1"/>
</dbReference>
<evidence type="ECO:0000313" key="9">
    <source>
        <dbReference type="EMBL" id="SAM07680.1"/>
    </source>
</evidence>
<feature type="transmembrane region" description="Helical" evidence="7">
    <location>
        <begin position="51"/>
        <end position="76"/>
    </location>
</feature>
<sequence length="557" mass="60708">MSIHSDERGALLAGSPSHSYHGPKIVTADPSSTSELDRKAAIQRHLNGANIYTILVGLWVGVLLASLDGSIVATIYPKIGTEFHRSNDIIWVATSHQASSPIINSYDNKRYIPHKSTHGKQSANTNTLQFCVVVFFIGSLMCGLSGDLVTLVISRTIAGIGGGGLNTMSAVITSDLVTLRERGKYQGYSNIFYGVGAIVGAPLGGVLTTLVGWRYCFFLNIPFLLISIYIATWKLTDYNLMDEGNTAHSKWDRIKTIDYMGAILIVGGVFCFMVATSMGGNTRAWTDPLVVGSLAGFVALLLAFLFVEKKVARLPLMPWYIITDRTPLATSLVNFCGCVCSFASTFIIPLFYQALLDYTPSQAGFMFLPKVIGASVGSLYAGAYMNRTGEYKHYLTFSGCLQLVAMLSYTSWTPLTPTWIMYPVLMADGFSTGSFLTAAMSSILSCVEQKDMATVTSISYLFRSTGSVIGLCGSQAIFNGVVKYLLTERIQGNNAAEIIDIARRSMMEIRHLLPPEILAVVLETYETAIRFAFSFCALFAALNVIATLFIHQHSLKK</sequence>
<protein>
    <recommendedName>
        <fullName evidence="8">Major facilitator superfamily (MFS) profile domain-containing protein</fullName>
    </recommendedName>
</protein>
<keyword evidence="4 7" id="KW-1133">Transmembrane helix</keyword>
<feature type="transmembrane region" description="Helical" evidence="7">
    <location>
        <begin position="257"/>
        <end position="277"/>
    </location>
</feature>
<keyword evidence="10" id="KW-1185">Reference proteome</keyword>
<feature type="transmembrane region" description="Helical" evidence="7">
    <location>
        <begin position="364"/>
        <end position="382"/>
    </location>
</feature>
<dbReference type="InParanoid" id="A0A168S1M1"/>
<feature type="domain" description="Major facilitator superfamily (MFS) profile" evidence="8">
    <location>
        <begin position="54"/>
        <end position="555"/>
    </location>
</feature>
<keyword evidence="5 7" id="KW-0472">Membrane</keyword>
<feature type="transmembrane region" description="Helical" evidence="7">
    <location>
        <begin position="394"/>
        <end position="413"/>
    </location>
</feature>
<evidence type="ECO:0000313" key="10">
    <source>
        <dbReference type="Proteomes" id="UP000078561"/>
    </source>
</evidence>
<dbReference type="InterPro" id="IPR036259">
    <property type="entry name" value="MFS_trans_sf"/>
</dbReference>
<feature type="transmembrane region" description="Helical" evidence="7">
    <location>
        <begin position="460"/>
        <end position="478"/>
    </location>
</feature>
<feature type="transmembrane region" description="Helical" evidence="7">
    <location>
        <begin position="289"/>
        <end position="307"/>
    </location>
</feature>
<dbReference type="PROSITE" id="PS50850">
    <property type="entry name" value="MFS"/>
    <property type="match status" value="1"/>
</dbReference>
<evidence type="ECO:0000256" key="6">
    <source>
        <dbReference type="SAM" id="MobiDB-lite"/>
    </source>
</evidence>
<feature type="transmembrane region" description="Helical" evidence="7">
    <location>
        <begin position="419"/>
        <end position="439"/>
    </location>
</feature>
<name>A0A168S1M1_ABSGL</name>
<evidence type="ECO:0000256" key="5">
    <source>
        <dbReference type="ARBA" id="ARBA00023136"/>
    </source>
</evidence>
<organism evidence="9">
    <name type="scientific">Absidia glauca</name>
    <name type="common">Pin mould</name>
    <dbReference type="NCBI Taxonomy" id="4829"/>
    <lineage>
        <taxon>Eukaryota</taxon>
        <taxon>Fungi</taxon>
        <taxon>Fungi incertae sedis</taxon>
        <taxon>Mucoromycota</taxon>
        <taxon>Mucoromycotina</taxon>
        <taxon>Mucoromycetes</taxon>
        <taxon>Mucorales</taxon>
        <taxon>Cunninghamellaceae</taxon>
        <taxon>Absidia</taxon>
    </lineage>
</organism>
<evidence type="ECO:0000256" key="2">
    <source>
        <dbReference type="ARBA" id="ARBA00022448"/>
    </source>
</evidence>
<feature type="transmembrane region" description="Helical" evidence="7">
    <location>
        <begin position="191"/>
        <end position="211"/>
    </location>
</feature>
<dbReference type="STRING" id="4829.A0A168S1M1"/>
<evidence type="ECO:0000256" key="4">
    <source>
        <dbReference type="ARBA" id="ARBA00022989"/>
    </source>
</evidence>
<keyword evidence="2" id="KW-0813">Transport</keyword>
<evidence type="ECO:0000256" key="1">
    <source>
        <dbReference type="ARBA" id="ARBA00004127"/>
    </source>
</evidence>
<feature type="transmembrane region" description="Helical" evidence="7">
    <location>
        <begin position="130"/>
        <end position="153"/>
    </location>
</feature>
<accession>A0A168S1M1</accession>
<feature type="transmembrane region" description="Helical" evidence="7">
    <location>
        <begin position="528"/>
        <end position="550"/>
    </location>
</feature>
<dbReference type="GO" id="GO:0000329">
    <property type="term" value="C:fungal-type vacuole membrane"/>
    <property type="evidence" value="ECO:0007669"/>
    <property type="project" value="TreeGrafter"/>
</dbReference>
<dbReference type="SUPFAM" id="SSF103473">
    <property type="entry name" value="MFS general substrate transporter"/>
    <property type="match status" value="2"/>
</dbReference>
<dbReference type="InterPro" id="IPR011701">
    <property type="entry name" value="MFS"/>
</dbReference>
<evidence type="ECO:0000256" key="7">
    <source>
        <dbReference type="SAM" id="Phobius"/>
    </source>
</evidence>
<keyword evidence="3 7" id="KW-0812">Transmembrane</keyword>
<dbReference type="OrthoDB" id="10021397at2759"/>
<comment type="subcellular location">
    <subcellularLocation>
        <location evidence="1">Endomembrane system</location>
        <topology evidence="1">Multi-pass membrane protein</topology>
    </subcellularLocation>
</comment>
<dbReference type="EMBL" id="LT554760">
    <property type="protein sequence ID" value="SAM07680.1"/>
    <property type="molecule type" value="Genomic_DNA"/>
</dbReference>
<dbReference type="OMA" id="PLMPWHI"/>
<dbReference type="AlphaFoldDB" id="A0A168S1M1"/>
<evidence type="ECO:0000256" key="3">
    <source>
        <dbReference type="ARBA" id="ARBA00022692"/>
    </source>
</evidence>
<feature type="transmembrane region" description="Helical" evidence="7">
    <location>
        <begin position="159"/>
        <end position="179"/>
    </location>
</feature>
<gene>
    <name evidence="9" type="primary">ABSGL_13323.1 scaffold 13659</name>
</gene>
<feature type="transmembrane region" description="Helical" evidence="7">
    <location>
        <begin position="328"/>
        <end position="352"/>
    </location>
</feature>
<dbReference type="InterPro" id="IPR020846">
    <property type="entry name" value="MFS_dom"/>
</dbReference>
<dbReference type="Proteomes" id="UP000078561">
    <property type="component" value="Unassembled WGS sequence"/>
</dbReference>
<dbReference type="GO" id="GO:0012505">
    <property type="term" value="C:endomembrane system"/>
    <property type="evidence" value="ECO:0007669"/>
    <property type="project" value="UniProtKB-SubCell"/>
</dbReference>
<dbReference type="FunCoup" id="A0A168S1M1">
    <property type="interactions" value="43"/>
</dbReference>
<dbReference type="GO" id="GO:0005886">
    <property type="term" value="C:plasma membrane"/>
    <property type="evidence" value="ECO:0007669"/>
    <property type="project" value="TreeGrafter"/>
</dbReference>
<dbReference type="Gene3D" id="1.20.1250.20">
    <property type="entry name" value="MFS general substrate transporter like domains"/>
    <property type="match status" value="2"/>
</dbReference>
<feature type="region of interest" description="Disordered" evidence="6">
    <location>
        <begin position="13"/>
        <end position="32"/>
    </location>
</feature>
<evidence type="ECO:0000259" key="8">
    <source>
        <dbReference type="PROSITE" id="PS50850"/>
    </source>
</evidence>
<dbReference type="Pfam" id="PF07690">
    <property type="entry name" value="MFS_1"/>
    <property type="match status" value="1"/>
</dbReference>